<evidence type="ECO:0000313" key="7">
    <source>
        <dbReference type="EMBL" id="EEG50767.1"/>
    </source>
</evidence>
<dbReference type="PATRIC" id="fig|476272.21.peg.3288"/>
<keyword evidence="5 6" id="KW-0472">Membrane</keyword>
<dbReference type="GO" id="GO:0022857">
    <property type="term" value="F:transmembrane transporter activity"/>
    <property type="evidence" value="ECO:0007669"/>
    <property type="project" value="InterPro"/>
</dbReference>
<protein>
    <recommendedName>
        <fullName evidence="9">Ribose transport system permease protein rbsC</fullName>
    </recommendedName>
</protein>
<dbReference type="CDD" id="cd06579">
    <property type="entry name" value="TM_PBP1_transp_AraH_like"/>
    <property type="match status" value="1"/>
</dbReference>
<feature type="transmembrane region" description="Helical" evidence="6">
    <location>
        <begin position="93"/>
        <end position="115"/>
    </location>
</feature>
<evidence type="ECO:0000256" key="6">
    <source>
        <dbReference type="SAM" id="Phobius"/>
    </source>
</evidence>
<gene>
    <name evidence="7" type="ORF">RUMHYD_00282</name>
</gene>
<dbReference type="EMBL" id="ACBZ01000009">
    <property type="protein sequence ID" value="EEG50767.1"/>
    <property type="molecule type" value="Genomic_DNA"/>
</dbReference>
<feature type="transmembrane region" description="Helical" evidence="6">
    <location>
        <begin position="221"/>
        <end position="241"/>
    </location>
</feature>
<evidence type="ECO:0008006" key="9">
    <source>
        <dbReference type="Google" id="ProtNLM"/>
    </source>
</evidence>
<reference evidence="7 8" key="1">
    <citation type="submission" date="2009-01" db="EMBL/GenBank/DDBJ databases">
        <authorList>
            <person name="Fulton L."/>
            <person name="Clifton S."/>
            <person name="Fulton B."/>
            <person name="Xu J."/>
            <person name="Minx P."/>
            <person name="Pepin K.H."/>
            <person name="Johnson M."/>
            <person name="Bhonagiri V."/>
            <person name="Nash W.E."/>
            <person name="Mardis E.R."/>
            <person name="Wilson R.K."/>
        </authorList>
    </citation>
    <scope>NUCLEOTIDE SEQUENCE [LARGE SCALE GENOMIC DNA]</scope>
    <source>
        <strain evidence="8">DSM 10507 / JCM 14656 / S5a33</strain>
    </source>
</reference>
<dbReference type="eggNOG" id="COG1172">
    <property type="taxonomic scope" value="Bacteria"/>
</dbReference>
<dbReference type="Proteomes" id="UP000003100">
    <property type="component" value="Unassembled WGS sequence"/>
</dbReference>
<comment type="caution">
    <text evidence="7">The sequence shown here is derived from an EMBL/GenBank/DDBJ whole genome shotgun (WGS) entry which is preliminary data.</text>
</comment>
<feature type="transmembrane region" description="Helical" evidence="6">
    <location>
        <begin position="67"/>
        <end position="87"/>
    </location>
</feature>
<organism evidence="7 8">
    <name type="scientific">Blautia hydrogenotrophica (strain DSM 10507 / JCM 14656 / S5a33)</name>
    <name type="common">Ruminococcus hydrogenotrophicus</name>
    <dbReference type="NCBI Taxonomy" id="476272"/>
    <lineage>
        <taxon>Bacteria</taxon>
        <taxon>Bacillati</taxon>
        <taxon>Bacillota</taxon>
        <taxon>Clostridia</taxon>
        <taxon>Lachnospirales</taxon>
        <taxon>Lachnospiraceae</taxon>
        <taxon>Blautia</taxon>
    </lineage>
</organism>
<proteinExistence type="predicted"/>
<evidence type="ECO:0000313" key="8">
    <source>
        <dbReference type="Proteomes" id="UP000003100"/>
    </source>
</evidence>
<evidence type="ECO:0000256" key="2">
    <source>
        <dbReference type="ARBA" id="ARBA00022475"/>
    </source>
</evidence>
<evidence type="ECO:0000256" key="4">
    <source>
        <dbReference type="ARBA" id="ARBA00022989"/>
    </source>
</evidence>
<feature type="transmembrane region" description="Helical" evidence="6">
    <location>
        <begin position="12"/>
        <end position="31"/>
    </location>
</feature>
<keyword evidence="8" id="KW-1185">Reference proteome</keyword>
<dbReference type="RefSeq" id="WP_005945228.1">
    <property type="nucleotide sequence ID" value="NZ_CP136423.1"/>
</dbReference>
<name>C0CHG8_BLAHS</name>
<comment type="subcellular location">
    <subcellularLocation>
        <location evidence="1">Cell membrane</location>
        <topology evidence="1">Multi-pass membrane protein</topology>
    </subcellularLocation>
</comment>
<dbReference type="PANTHER" id="PTHR32196:SF72">
    <property type="entry name" value="RIBOSE IMPORT PERMEASE PROTEIN RBSC"/>
    <property type="match status" value="1"/>
</dbReference>
<sequence length="328" mass="33912">MDKVKKWISENVVIVVLILLCIGFGVGNPTFITPQNIINVLSQMCINALLASGLVYVIILGGIDISVGSVVGLSGVCAALVGLKFFPNMGIPTALAVLILTGLVMGAIIGGFNGLMIAKFKVVPMIATLAMLSIARGLAYIVSGGQPVYGLPNSFAFLGANRLIKTEGMPNGIIPVGVIFTIIIVAIMHIILSKTVFGRHVYACGSNPNVAHLSGINVPKVTLICHMLCGITAAMGGVLMASKLQNGQPAGGDAYEMYAIASTVLGGTSLTGGSGSVARAMFGAAVIAVINNGMNLMQISSYWQKVVIGIIILLAVILDMAQQNKGKN</sequence>
<feature type="transmembrane region" description="Helical" evidence="6">
    <location>
        <begin position="172"/>
        <end position="192"/>
    </location>
</feature>
<evidence type="ECO:0000256" key="1">
    <source>
        <dbReference type="ARBA" id="ARBA00004651"/>
    </source>
</evidence>
<evidence type="ECO:0000256" key="3">
    <source>
        <dbReference type="ARBA" id="ARBA00022692"/>
    </source>
</evidence>
<feature type="transmembrane region" description="Helical" evidence="6">
    <location>
        <begin position="37"/>
        <end position="60"/>
    </location>
</feature>
<keyword evidence="3 6" id="KW-0812">Transmembrane</keyword>
<dbReference type="GO" id="GO:0005886">
    <property type="term" value="C:plasma membrane"/>
    <property type="evidence" value="ECO:0007669"/>
    <property type="project" value="UniProtKB-SubCell"/>
</dbReference>
<accession>C0CHG8</accession>
<keyword evidence="4 6" id="KW-1133">Transmembrane helix</keyword>
<dbReference type="Pfam" id="PF02653">
    <property type="entry name" value="BPD_transp_2"/>
    <property type="match status" value="1"/>
</dbReference>
<dbReference type="InterPro" id="IPR001851">
    <property type="entry name" value="ABC_transp_permease"/>
</dbReference>
<dbReference type="HOGENOM" id="CLU_028880_2_2_9"/>
<dbReference type="GeneID" id="86821553"/>
<feature type="transmembrane region" description="Helical" evidence="6">
    <location>
        <begin position="302"/>
        <end position="321"/>
    </location>
</feature>
<dbReference type="AlphaFoldDB" id="C0CHG8"/>
<dbReference type="PANTHER" id="PTHR32196">
    <property type="entry name" value="ABC TRANSPORTER PERMEASE PROTEIN YPHD-RELATED-RELATED"/>
    <property type="match status" value="1"/>
</dbReference>
<reference evidence="7 8" key="2">
    <citation type="submission" date="2009-02" db="EMBL/GenBank/DDBJ databases">
        <title>Draft genome sequence of Blautia hydrogenotrophica DSM 10507 (Ruminococcus hydrogenotrophicus DSM 10507).</title>
        <authorList>
            <person name="Sudarsanam P."/>
            <person name="Ley R."/>
            <person name="Guruge J."/>
            <person name="Turnbaugh P.J."/>
            <person name="Mahowald M."/>
            <person name="Liep D."/>
            <person name="Gordon J."/>
        </authorList>
    </citation>
    <scope>NUCLEOTIDE SEQUENCE [LARGE SCALE GENOMIC DNA]</scope>
    <source>
        <strain evidence="8">DSM 10507 / JCM 14656 / S5a33</strain>
    </source>
</reference>
<keyword evidence="2" id="KW-1003">Cell membrane</keyword>
<feature type="transmembrane region" description="Helical" evidence="6">
    <location>
        <begin position="122"/>
        <end position="142"/>
    </location>
</feature>
<evidence type="ECO:0000256" key="5">
    <source>
        <dbReference type="ARBA" id="ARBA00023136"/>
    </source>
</evidence>